<evidence type="ECO:0000313" key="2">
    <source>
        <dbReference type="Proteomes" id="UP001499854"/>
    </source>
</evidence>
<sequence>MSGGDAATEMFVAALRTARAALCEVPGKLEGARVHDDAFGKLFEATEVRDAYHNRLPETEKDITEACEVIDHFVHGLAGGHAIDARAGAGGASAGPDAPVTWTADTFPWCRVLPEQGGSVEP</sequence>
<reference evidence="2" key="1">
    <citation type="journal article" date="2019" name="Int. J. Syst. Evol. Microbiol.">
        <title>The Global Catalogue of Microorganisms (GCM) 10K type strain sequencing project: providing services to taxonomists for standard genome sequencing and annotation.</title>
        <authorList>
            <consortium name="The Broad Institute Genomics Platform"/>
            <consortium name="The Broad Institute Genome Sequencing Center for Infectious Disease"/>
            <person name="Wu L."/>
            <person name="Ma J."/>
        </authorList>
    </citation>
    <scope>NUCLEOTIDE SEQUENCE [LARGE SCALE GENOMIC DNA]</scope>
    <source>
        <strain evidence="2">JCM 16013</strain>
    </source>
</reference>
<name>A0ABP5DDZ1_9ACTN</name>
<protein>
    <submittedName>
        <fullName evidence="1">Uncharacterized protein</fullName>
    </submittedName>
</protein>
<accession>A0ABP5DDZ1</accession>
<keyword evidence="2" id="KW-1185">Reference proteome</keyword>
<gene>
    <name evidence="1" type="ORF">GCM10009838_42160</name>
</gene>
<proteinExistence type="predicted"/>
<organism evidence="1 2">
    <name type="scientific">Catenulispora subtropica</name>
    <dbReference type="NCBI Taxonomy" id="450798"/>
    <lineage>
        <taxon>Bacteria</taxon>
        <taxon>Bacillati</taxon>
        <taxon>Actinomycetota</taxon>
        <taxon>Actinomycetes</taxon>
        <taxon>Catenulisporales</taxon>
        <taxon>Catenulisporaceae</taxon>
        <taxon>Catenulispora</taxon>
    </lineage>
</organism>
<dbReference type="RefSeq" id="WP_344658782.1">
    <property type="nucleotide sequence ID" value="NZ_BAAAQM010000023.1"/>
</dbReference>
<dbReference type="EMBL" id="BAAAQM010000023">
    <property type="protein sequence ID" value="GAA1977338.1"/>
    <property type="molecule type" value="Genomic_DNA"/>
</dbReference>
<dbReference type="Proteomes" id="UP001499854">
    <property type="component" value="Unassembled WGS sequence"/>
</dbReference>
<evidence type="ECO:0000313" key="1">
    <source>
        <dbReference type="EMBL" id="GAA1977338.1"/>
    </source>
</evidence>
<comment type="caution">
    <text evidence="1">The sequence shown here is derived from an EMBL/GenBank/DDBJ whole genome shotgun (WGS) entry which is preliminary data.</text>
</comment>